<feature type="compositionally biased region" description="Low complexity" evidence="1">
    <location>
        <begin position="259"/>
        <end position="269"/>
    </location>
</feature>
<evidence type="ECO:0000313" key="2">
    <source>
        <dbReference type="EMBL" id="KAH3738328.1"/>
    </source>
</evidence>
<dbReference type="EMBL" id="JAIWYP010000011">
    <property type="protein sequence ID" value="KAH3738328.1"/>
    <property type="molecule type" value="Genomic_DNA"/>
</dbReference>
<gene>
    <name evidence="2" type="ORF">DPMN_044962</name>
</gene>
<dbReference type="OrthoDB" id="6154260at2759"/>
<feature type="compositionally biased region" description="Polar residues" evidence="1">
    <location>
        <begin position="193"/>
        <end position="212"/>
    </location>
</feature>
<protein>
    <submittedName>
        <fullName evidence="2">Uncharacterized protein</fullName>
    </submittedName>
</protein>
<feature type="compositionally biased region" description="Polar residues" evidence="1">
    <location>
        <begin position="306"/>
        <end position="328"/>
    </location>
</feature>
<organism evidence="2 3">
    <name type="scientific">Dreissena polymorpha</name>
    <name type="common">Zebra mussel</name>
    <name type="synonym">Mytilus polymorpha</name>
    <dbReference type="NCBI Taxonomy" id="45954"/>
    <lineage>
        <taxon>Eukaryota</taxon>
        <taxon>Metazoa</taxon>
        <taxon>Spiralia</taxon>
        <taxon>Lophotrochozoa</taxon>
        <taxon>Mollusca</taxon>
        <taxon>Bivalvia</taxon>
        <taxon>Autobranchia</taxon>
        <taxon>Heteroconchia</taxon>
        <taxon>Euheterodonta</taxon>
        <taxon>Imparidentia</taxon>
        <taxon>Neoheterodontei</taxon>
        <taxon>Myida</taxon>
        <taxon>Dreissenoidea</taxon>
        <taxon>Dreissenidae</taxon>
        <taxon>Dreissena</taxon>
    </lineage>
</organism>
<reference evidence="2" key="1">
    <citation type="journal article" date="2019" name="bioRxiv">
        <title>The Genome of the Zebra Mussel, Dreissena polymorpha: A Resource for Invasive Species Research.</title>
        <authorList>
            <person name="McCartney M.A."/>
            <person name="Auch B."/>
            <person name="Kono T."/>
            <person name="Mallez S."/>
            <person name="Zhang Y."/>
            <person name="Obille A."/>
            <person name="Becker A."/>
            <person name="Abrahante J.E."/>
            <person name="Garbe J."/>
            <person name="Badalamenti J.P."/>
            <person name="Herman A."/>
            <person name="Mangelson H."/>
            <person name="Liachko I."/>
            <person name="Sullivan S."/>
            <person name="Sone E.D."/>
            <person name="Koren S."/>
            <person name="Silverstein K.A.T."/>
            <person name="Beckman K.B."/>
            <person name="Gohl D.M."/>
        </authorList>
    </citation>
    <scope>NUCLEOTIDE SEQUENCE</scope>
    <source>
        <strain evidence="2">Duluth1</strain>
        <tissue evidence="2">Whole animal</tissue>
    </source>
</reference>
<comment type="caution">
    <text evidence="2">The sequence shown here is derived from an EMBL/GenBank/DDBJ whole genome shotgun (WGS) entry which is preliminary data.</text>
</comment>
<accession>A0A9D4D3E1</accession>
<dbReference type="AlphaFoldDB" id="A0A9D4D3E1"/>
<dbReference type="Proteomes" id="UP000828390">
    <property type="component" value="Unassembled WGS sequence"/>
</dbReference>
<feature type="compositionally biased region" description="Polar residues" evidence="1">
    <location>
        <begin position="151"/>
        <end position="166"/>
    </location>
</feature>
<reference evidence="2" key="2">
    <citation type="submission" date="2020-11" db="EMBL/GenBank/DDBJ databases">
        <authorList>
            <person name="McCartney M.A."/>
            <person name="Auch B."/>
            <person name="Kono T."/>
            <person name="Mallez S."/>
            <person name="Becker A."/>
            <person name="Gohl D.M."/>
            <person name="Silverstein K.A.T."/>
            <person name="Koren S."/>
            <person name="Bechman K.B."/>
            <person name="Herman A."/>
            <person name="Abrahante J.E."/>
            <person name="Garbe J."/>
        </authorList>
    </citation>
    <scope>NUCLEOTIDE SEQUENCE</scope>
    <source>
        <strain evidence="2">Duluth1</strain>
        <tissue evidence="2">Whole animal</tissue>
    </source>
</reference>
<keyword evidence="3" id="KW-1185">Reference proteome</keyword>
<proteinExistence type="predicted"/>
<evidence type="ECO:0000313" key="3">
    <source>
        <dbReference type="Proteomes" id="UP000828390"/>
    </source>
</evidence>
<feature type="region of interest" description="Disordered" evidence="1">
    <location>
        <begin position="1"/>
        <end position="49"/>
    </location>
</feature>
<feature type="region of interest" description="Disordered" evidence="1">
    <location>
        <begin position="69"/>
        <end position="328"/>
    </location>
</feature>
<feature type="compositionally biased region" description="Polar residues" evidence="1">
    <location>
        <begin position="270"/>
        <end position="290"/>
    </location>
</feature>
<feature type="compositionally biased region" description="Low complexity" evidence="1">
    <location>
        <begin position="213"/>
        <end position="250"/>
    </location>
</feature>
<feature type="compositionally biased region" description="Polar residues" evidence="1">
    <location>
        <begin position="174"/>
        <end position="185"/>
    </location>
</feature>
<name>A0A9D4D3E1_DREPO</name>
<evidence type="ECO:0000256" key="1">
    <source>
        <dbReference type="SAM" id="MobiDB-lite"/>
    </source>
</evidence>
<feature type="compositionally biased region" description="Polar residues" evidence="1">
    <location>
        <begin position="72"/>
        <end position="83"/>
    </location>
</feature>
<feature type="compositionally biased region" description="Polar residues" evidence="1">
    <location>
        <begin position="31"/>
        <end position="48"/>
    </location>
</feature>
<sequence>MKNSDTNRGGAKKFLYSGPKKSQEEDEKNPWTFNTKAQKPNNAVNGSSKVDLENVWSIQRNVNVGVAKSPKSDTLTFNTNKSYYSRHGGGNKDKDDFGTPLAGPASDRTGLNEPGGKTWNAPAAQSRRPFSYAFGADSQSTQDDKPVSPRSVKNSSTDLYPQTGHTGNMHVNALTGQSVNPTKTQSGGGHLASTVSQTGNPLNSGTNFNANRGSNQQGSFNFSNSSSNNQSVSSKPAFLNSSSNNQSVSSKPVTSTLQSIGVSQSYSSSPKNNLFGSSTNQNSLFGSSTHRAPANMDLPAYESSWAPKSSRSSTEKGSLGQQNKKSFW</sequence>